<comment type="caution">
    <text evidence="2">The sequence shown here is derived from an EMBL/GenBank/DDBJ whole genome shotgun (WGS) entry which is preliminary data.</text>
</comment>
<evidence type="ECO:0000313" key="2">
    <source>
        <dbReference type="EMBL" id="MCH4284058.1"/>
    </source>
</evidence>
<dbReference type="InterPro" id="IPR024534">
    <property type="entry name" value="JetD_C"/>
</dbReference>
<evidence type="ECO:0000313" key="3">
    <source>
        <dbReference type="Proteomes" id="UP001202402"/>
    </source>
</evidence>
<dbReference type="Pfam" id="PF09983">
    <property type="entry name" value="JetD_C"/>
    <property type="match status" value="1"/>
</dbReference>
<sequence>MSKHQKQLLDKLIQKYENSAHANPNKDNSKRRIMFHLKSYHAYDVQDFDSVEEINADMEELQTKGYIQIVYDQEHTNHMKTIILNLERVSDIYQEYYGKQSKNDEAQQLSQLLHDYQEKIKTPWIQSFIQDEQAYLVKNGTLHKYVGKDMEHIKQLFMVLVYIDEGRNNFMRAMSNALFHDTKYFENELKSSFLSLIHRYEPNYLMAKADDYEMRESEIFRSLGFQLYPEEFAWCAPIHLYLKDGTCIDTTPFQKGFILNGDMLSDIEHMEIQAKRLVLIENKANYYSRIKEKRPDEAVVFAGGHFSPVRKQLYECMREGFHGEIYLSSDIDLGGFLMFARLKEEVFPNLKPYHMSLDIYEKYLKYARSVDEAYLDKIEKARDREDLAIFHDVMDAILKHKKALEQEAMIIKS</sequence>
<feature type="domain" description="Wadjet protein JetD C-terminal" evidence="1">
    <location>
        <begin position="263"/>
        <end position="409"/>
    </location>
</feature>
<keyword evidence="3" id="KW-1185">Reference proteome</keyword>
<gene>
    <name evidence="2" type="ORF">LQE99_02790</name>
</gene>
<dbReference type="EMBL" id="JAKVPQ010000002">
    <property type="protein sequence ID" value="MCH4284058.1"/>
    <property type="molecule type" value="Genomic_DNA"/>
</dbReference>
<proteinExistence type="predicted"/>
<evidence type="ECO:0000259" key="1">
    <source>
        <dbReference type="Pfam" id="PF09983"/>
    </source>
</evidence>
<accession>A0ABS9R324</accession>
<organism evidence="2 3">
    <name type="scientific">Amedibacillus hominis</name>
    <dbReference type="NCBI Taxonomy" id="2897776"/>
    <lineage>
        <taxon>Bacteria</taxon>
        <taxon>Bacillati</taxon>
        <taxon>Bacillota</taxon>
        <taxon>Erysipelotrichia</taxon>
        <taxon>Erysipelotrichales</taxon>
        <taxon>Erysipelotrichaceae</taxon>
        <taxon>Amedibacillus</taxon>
    </lineage>
</organism>
<dbReference type="RefSeq" id="WP_178695185.1">
    <property type="nucleotide sequence ID" value="NZ_JAKVPQ010000002.1"/>
</dbReference>
<protein>
    <submittedName>
        <fullName evidence="2">DUF2220 domain-containing protein</fullName>
    </submittedName>
</protein>
<name>A0ABS9R324_9FIRM</name>
<dbReference type="Proteomes" id="UP001202402">
    <property type="component" value="Unassembled WGS sequence"/>
</dbReference>
<reference evidence="2 3" key="1">
    <citation type="submission" date="2022-02" db="EMBL/GenBank/DDBJ databases">
        <title>Genome of Erysipelotrichaceae sp. nov. NSJ-176 isolated from human feces.</title>
        <authorList>
            <person name="Abdugheni R."/>
        </authorList>
    </citation>
    <scope>NUCLEOTIDE SEQUENCE [LARGE SCALE GENOMIC DNA]</scope>
    <source>
        <strain evidence="2 3">NSJ-176</strain>
    </source>
</reference>